<evidence type="ECO:0000313" key="5">
    <source>
        <dbReference type="EMBL" id="KEO81607.1"/>
    </source>
</evidence>
<dbReference type="AlphaFoldDB" id="A0A074M6M0"/>
<dbReference type="EMBL" id="JMIR01000034">
    <property type="protein sequence ID" value="KEO81607.1"/>
    <property type="molecule type" value="Genomic_DNA"/>
</dbReference>
<evidence type="ECO:0000256" key="1">
    <source>
        <dbReference type="ARBA" id="ARBA00001946"/>
    </source>
</evidence>
<dbReference type="PANTHER" id="PTHR43046:SF14">
    <property type="entry name" value="MUTT_NUDIX FAMILY PROTEIN"/>
    <property type="match status" value="1"/>
</dbReference>
<sequence length="133" mass="14781">MTFTSSRPRACGVLLRGSNILMVHLKTKTADFWTLPGGGLEPGETPEEAVVREVREETGLVTRAVRFLYETTYSQGPEFCFLLEEAGLPGASAVLGHDPEFAPDEQALDGLAWRPLSEVRDDKQIRQVLRHLE</sequence>
<dbReference type="PROSITE" id="PS51462">
    <property type="entry name" value="NUDIX"/>
    <property type="match status" value="1"/>
</dbReference>
<name>A0A074M6M0_9BACL</name>
<comment type="caution">
    <text evidence="5">The sequence shown here is derived from an EMBL/GenBank/DDBJ whole genome shotgun (WGS) entry which is preliminary data.</text>
</comment>
<dbReference type="Pfam" id="PF00293">
    <property type="entry name" value="NUDIX"/>
    <property type="match status" value="1"/>
</dbReference>
<evidence type="ECO:0000256" key="2">
    <source>
        <dbReference type="ARBA" id="ARBA00022801"/>
    </source>
</evidence>
<keyword evidence="2 3" id="KW-0378">Hydrolase</keyword>
<organism evidence="5 6">
    <name type="scientific">Tumebacillus flagellatus</name>
    <dbReference type="NCBI Taxonomy" id="1157490"/>
    <lineage>
        <taxon>Bacteria</taxon>
        <taxon>Bacillati</taxon>
        <taxon>Bacillota</taxon>
        <taxon>Bacilli</taxon>
        <taxon>Bacillales</taxon>
        <taxon>Alicyclobacillaceae</taxon>
        <taxon>Tumebacillus</taxon>
    </lineage>
</organism>
<dbReference type="RefSeq" id="WP_052036568.1">
    <property type="nucleotide sequence ID" value="NZ_JMIR01000034.1"/>
</dbReference>
<evidence type="ECO:0000259" key="4">
    <source>
        <dbReference type="PROSITE" id="PS51462"/>
    </source>
</evidence>
<dbReference type="Gene3D" id="3.90.79.10">
    <property type="entry name" value="Nucleoside Triphosphate Pyrophosphohydrolase"/>
    <property type="match status" value="1"/>
</dbReference>
<protein>
    <recommendedName>
        <fullName evidence="4">Nudix hydrolase domain-containing protein</fullName>
    </recommendedName>
</protein>
<accession>A0A074M6M0</accession>
<evidence type="ECO:0000313" key="6">
    <source>
        <dbReference type="Proteomes" id="UP000027931"/>
    </source>
</evidence>
<dbReference type="InterPro" id="IPR015797">
    <property type="entry name" value="NUDIX_hydrolase-like_dom_sf"/>
</dbReference>
<dbReference type="PROSITE" id="PS00893">
    <property type="entry name" value="NUDIX_BOX"/>
    <property type="match status" value="1"/>
</dbReference>
<keyword evidence="6" id="KW-1185">Reference proteome</keyword>
<dbReference type="InterPro" id="IPR000086">
    <property type="entry name" value="NUDIX_hydrolase_dom"/>
</dbReference>
<dbReference type="InterPro" id="IPR020084">
    <property type="entry name" value="NUDIX_hydrolase_CS"/>
</dbReference>
<dbReference type="SUPFAM" id="SSF55811">
    <property type="entry name" value="Nudix"/>
    <property type="match status" value="1"/>
</dbReference>
<dbReference type="PRINTS" id="PR00502">
    <property type="entry name" value="NUDIXFAMILY"/>
</dbReference>
<evidence type="ECO:0000256" key="3">
    <source>
        <dbReference type="RuleBase" id="RU003476"/>
    </source>
</evidence>
<dbReference type="eggNOG" id="COG1051">
    <property type="taxonomic scope" value="Bacteria"/>
</dbReference>
<feature type="domain" description="Nudix hydrolase" evidence="4">
    <location>
        <begin position="6"/>
        <end position="133"/>
    </location>
</feature>
<gene>
    <name evidence="5" type="ORF">EL26_19725</name>
</gene>
<dbReference type="GO" id="GO:0016787">
    <property type="term" value="F:hydrolase activity"/>
    <property type="evidence" value="ECO:0007669"/>
    <property type="project" value="UniProtKB-KW"/>
</dbReference>
<dbReference type="InterPro" id="IPR020476">
    <property type="entry name" value="Nudix_hydrolase"/>
</dbReference>
<reference evidence="5 6" key="1">
    <citation type="journal article" date="2013" name="Int. J. Syst. Evol. Microbiol.">
        <title>Tumebacillus flagellatus sp. nov., an alpha-amylase/pullulanase-producing bacterium isolated from cassava wastewater.</title>
        <authorList>
            <person name="Wang Q."/>
            <person name="Xie N."/>
            <person name="Qin Y."/>
            <person name="Shen N."/>
            <person name="Zhu J."/>
            <person name="Mi H."/>
            <person name="Huang R."/>
        </authorList>
    </citation>
    <scope>NUCLEOTIDE SEQUENCE [LARGE SCALE GENOMIC DNA]</scope>
    <source>
        <strain evidence="5 6">GST4</strain>
    </source>
</reference>
<comment type="similarity">
    <text evidence="3">Belongs to the Nudix hydrolase family.</text>
</comment>
<proteinExistence type="inferred from homology"/>
<dbReference type="PANTHER" id="PTHR43046">
    <property type="entry name" value="GDP-MANNOSE MANNOSYL HYDROLASE"/>
    <property type="match status" value="1"/>
</dbReference>
<comment type="cofactor">
    <cofactor evidence="1">
        <name>Mg(2+)</name>
        <dbReference type="ChEBI" id="CHEBI:18420"/>
    </cofactor>
</comment>
<dbReference type="OrthoDB" id="511483at2"/>
<dbReference type="Proteomes" id="UP000027931">
    <property type="component" value="Unassembled WGS sequence"/>
</dbReference>
<dbReference type="STRING" id="1157490.EL26_19725"/>